<name>A0AAD3XP70_NEPGR</name>
<evidence type="ECO:0000313" key="4">
    <source>
        <dbReference type="Proteomes" id="UP001279734"/>
    </source>
</evidence>
<dbReference type="AlphaFoldDB" id="A0AAD3XP70"/>
<gene>
    <name evidence="3" type="ORF">Nepgr_013317</name>
</gene>
<keyword evidence="4" id="KW-1185">Reference proteome</keyword>
<dbReference type="Proteomes" id="UP001279734">
    <property type="component" value="Unassembled WGS sequence"/>
</dbReference>
<comment type="caution">
    <text evidence="3">The sequence shown here is derived from an EMBL/GenBank/DDBJ whole genome shotgun (WGS) entry which is preliminary data.</text>
</comment>
<sequence length="133" mass="15694">MESTESETVRKRKKEAMEESKTEFRDKANNEFTEEETEMNFSGSEDMELGIACIFEKVDRFNHLVSELLESGKSLFSRLTNEFEERVLMIHKEQIEKWQEEIKELRLLDATNEEMNTRLVNAKCLLQNINASH</sequence>
<feature type="compositionally biased region" description="Basic and acidic residues" evidence="2">
    <location>
        <begin position="15"/>
        <end position="29"/>
    </location>
</feature>
<evidence type="ECO:0000313" key="3">
    <source>
        <dbReference type="EMBL" id="GMH11476.1"/>
    </source>
</evidence>
<organism evidence="3 4">
    <name type="scientific">Nepenthes gracilis</name>
    <name type="common">Slender pitcher plant</name>
    <dbReference type="NCBI Taxonomy" id="150966"/>
    <lineage>
        <taxon>Eukaryota</taxon>
        <taxon>Viridiplantae</taxon>
        <taxon>Streptophyta</taxon>
        <taxon>Embryophyta</taxon>
        <taxon>Tracheophyta</taxon>
        <taxon>Spermatophyta</taxon>
        <taxon>Magnoliopsida</taxon>
        <taxon>eudicotyledons</taxon>
        <taxon>Gunneridae</taxon>
        <taxon>Pentapetalae</taxon>
        <taxon>Caryophyllales</taxon>
        <taxon>Nepenthaceae</taxon>
        <taxon>Nepenthes</taxon>
    </lineage>
</organism>
<evidence type="ECO:0000256" key="2">
    <source>
        <dbReference type="SAM" id="MobiDB-lite"/>
    </source>
</evidence>
<dbReference type="PANTHER" id="PTHR35500:SF1">
    <property type="entry name" value="OS03G0108700 PROTEIN"/>
    <property type="match status" value="1"/>
</dbReference>
<feature type="region of interest" description="Disordered" evidence="2">
    <location>
        <begin position="1"/>
        <end position="41"/>
    </location>
</feature>
<protein>
    <submittedName>
        <fullName evidence="3">Uncharacterized protein</fullName>
    </submittedName>
</protein>
<keyword evidence="1" id="KW-0175">Coiled coil</keyword>
<reference evidence="3" key="1">
    <citation type="submission" date="2023-05" db="EMBL/GenBank/DDBJ databases">
        <title>Nepenthes gracilis genome sequencing.</title>
        <authorList>
            <person name="Fukushima K."/>
        </authorList>
    </citation>
    <scope>NUCLEOTIDE SEQUENCE</scope>
    <source>
        <strain evidence="3">SING2019-196</strain>
    </source>
</reference>
<dbReference type="EMBL" id="BSYO01000011">
    <property type="protein sequence ID" value="GMH11476.1"/>
    <property type="molecule type" value="Genomic_DNA"/>
</dbReference>
<evidence type="ECO:0000256" key="1">
    <source>
        <dbReference type="SAM" id="Coils"/>
    </source>
</evidence>
<proteinExistence type="predicted"/>
<accession>A0AAD3XP70</accession>
<dbReference type="PANTHER" id="PTHR35500">
    <property type="entry name" value="OS03G0108700 PROTEIN"/>
    <property type="match status" value="1"/>
</dbReference>
<feature type="coiled-coil region" evidence="1">
    <location>
        <begin position="81"/>
        <end position="108"/>
    </location>
</feature>